<dbReference type="Proteomes" id="UP001189429">
    <property type="component" value="Unassembled WGS sequence"/>
</dbReference>
<dbReference type="InterPro" id="IPR029063">
    <property type="entry name" value="SAM-dependent_MTases_sf"/>
</dbReference>
<feature type="compositionally biased region" description="Low complexity" evidence="1">
    <location>
        <begin position="791"/>
        <end position="811"/>
    </location>
</feature>
<evidence type="ECO:0000256" key="1">
    <source>
        <dbReference type="SAM" id="MobiDB-lite"/>
    </source>
</evidence>
<feature type="compositionally biased region" description="Low complexity" evidence="1">
    <location>
        <begin position="905"/>
        <end position="918"/>
    </location>
</feature>
<feature type="region of interest" description="Disordered" evidence="1">
    <location>
        <begin position="687"/>
        <end position="720"/>
    </location>
</feature>
<proteinExistence type="predicted"/>
<dbReference type="SUPFAM" id="SSF53335">
    <property type="entry name" value="S-adenosyl-L-methionine-dependent methyltransferases"/>
    <property type="match status" value="1"/>
</dbReference>
<feature type="compositionally biased region" description="Basic and acidic residues" evidence="1">
    <location>
        <begin position="921"/>
        <end position="954"/>
    </location>
</feature>
<dbReference type="Pfam" id="PF01728">
    <property type="entry name" value="FtsJ"/>
    <property type="match status" value="1"/>
</dbReference>
<feature type="region of interest" description="Disordered" evidence="1">
    <location>
        <begin position="764"/>
        <end position="818"/>
    </location>
</feature>
<feature type="region of interest" description="Disordered" evidence="1">
    <location>
        <begin position="388"/>
        <end position="578"/>
    </location>
</feature>
<comment type="caution">
    <text evidence="3">The sequence shown here is derived from an EMBL/GenBank/DDBJ whole genome shotgun (WGS) entry which is preliminary data.</text>
</comment>
<feature type="region of interest" description="Disordered" evidence="1">
    <location>
        <begin position="855"/>
        <end position="960"/>
    </location>
</feature>
<reference evidence="3" key="1">
    <citation type="submission" date="2023-10" db="EMBL/GenBank/DDBJ databases">
        <authorList>
            <person name="Chen Y."/>
            <person name="Shah S."/>
            <person name="Dougan E. K."/>
            <person name="Thang M."/>
            <person name="Chan C."/>
        </authorList>
    </citation>
    <scope>NUCLEOTIDE SEQUENCE [LARGE SCALE GENOMIC DNA]</scope>
</reference>
<protein>
    <recommendedName>
        <fullName evidence="2">Ribosomal RNA methyltransferase FtsJ domain-containing protein</fullName>
    </recommendedName>
</protein>
<sequence length="1040" mass="110656">MGGPGGPRGLSGSQRIQQRRQQGGGWQERRPGAGRVGPPGDHGGARRFPKQSQAEWDDHTQNEADTMVHYHKSFGVMQEIWDHRDFTTLGESLHACAALHAQYGVSQCRFMDIGCAPGGFSSCLLQDHILGCNSIGWGVSLPPEMGGFAMAFQSDRFAVQLMDIMPLQSTDLLAPDNSVDLVCADAQYLKNMFKQRSLNVMYRGVHVRSKTLGIWALTVKECQLAFSKLHHSGTFIFRFGWRGVGDAEFHPSGEKVEQALLSKYMEEEEWYKALTHWLFSVLKSLFETLRPFKSEYVHQADVSFYQVCRNFNRDKYERYNWAARLQRAFEELIQADDVAALVAGLKNSISDSVIAEIDELLDYVGRMRALGIQSRKVTNPTQFNAKFGTQAQGESSSSKEAKGSNAPTLDVGTTDHCSGGPPHDQAPPPETGAPVDGTCGGGGDGAAAAPAGARSKASDAADPDLLGEAPGPRDPASEGPATQPAAAESPHEGGEAPGGGAPKASDAADPDLLGEAPGPRDPASEGLAMQPAAPRQPHESGETPGEAAASESAPRAGSARDSQPPAEPGDEPKGQGPQRSIRLADAVLGHSARHPATVAPATVAPATVAPATVRLATAAPAQYSEEDVHSAYLRQMHVQNFQSQLQERHMEQQALLMQQQVHISQQRSLHVQTVHNQLHGQVFFEPPPPQWDPTVPPEPPPEAMSSWAQPPAQHAEPTAQVLADPSAMAVDAPGSSPEQPALERPAWADCVGMAEEPACWAQEAGACEPEPPTAAAPPAQEAAESRRSRTEVGAGAGDEAAAAAPVAQAGAEDADATRRVADRALEQAAARRRADQARGGFADLDIAAGSARRRLDSGAGASAPPALASSAATAASSPRGEPPLRRFDVAAGSARRSLDSGGGASAPLAVAASAATTADSPRGEPPLRRGSENRARSPDEGRRRAGRGAKEAAARKGRHPTIYPRTVKDSALRVGKLTWKRRLRMWFDDYRRDVQCGGFYLHAVRFGLVCTMAWSLRGIVVSVVSHLSREPAQDAPGEMH</sequence>
<feature type="region of interest" description="Disordered" evidence="1">
    <location>
        <begin position="1"/>
        <end position="57"/>
    </location>
</feature>
<evidence type="ECO:0000313" key="4">
    <source>
        <dbReference type="Proteomes" id="UP001189429"/>
    </source>
</evidence>
<accession>A0ABN9RRA9</accession>
<feature type="compositionally biased region" description="Low complexity" evidence="1">
    <location>
        <begin position="10"/>
        <end position="21"/>
    </location>
</feature>
<feature type="compositionally biased region" description="Low complexity" evidence="1">
    <location>
        <begin position="446"/>
        <end position="460"/>
    </location>
</feature>
<feature type="compositionally biased region" description="Pro residues" evidence="1">
    <location>
        <begin position="687"/>
        <end position="702"/>
    </location>
</feature>
<gene>
    <name evidence="3" type="ORF">PCOR1329_LOCUS22398</name>
</gene>
<evidence type="ECO:0000259" key="2">
    <source>
        <dbReference type="Pfam" id="PF01728"/>
    </source>
</evidence>
<feature type="compositionally biased region" description="Low complexity" evidence="1">
    <location>
        <begin position="857"/>
        <end position="878"/>
    </location>
</feature>
<dbReference type="PANTHER" id="PTHR48125:SF12">
    <property type="entry name" value="AT HOOK TRANSCRIPTION FACTOR FAMILY-RELATED"/>
    <property type="match status" value="1"/>
</dbReference>
<keyword evidence="4" id="KW-1185">Reference proteome</keyword>
<feature type="domain" description="Ribosomal RNA methyltransferase FtsJ" evidence="2">
    <location>
        <begin position="103"/>
        <end position="236"/>
    </location>
</feature>
<organism evidence="3 4">
    <name type="scientific">Prorocentrum cordatum</name>
    <dbReference type="NCBI Taxonomy" id="2364126"/>
    <lineage>
        <taxon>Eukaryota</taxon>
        <taxon>Sar</taxon>
        <taxon>Alveolata</taxon>
        <taxon>Dinophyceae</taxon>
        <taxon>Prorocentrales</taxon>
        <taxon>Prorocentraceae</taxon>
        <taxon>Prorocentrum</taxon>
    </lineage>
</organism>
<dbReference type="InterPro" id="IPR002877">
    <property type="entry name" value="RNA_MeTrfase_FtsJ_dom"/>
</dbReference>
<dbReference type="Gene3D" id="3.40.50.150">
    <property type="entry name" value="Vaccinia Virus protein VP39"/>
    <property type="match status" value="1"/>
</dbReference>
<dbReference type="EMBL" id="CAUYUJ010007480">
    <property type="protein sequence ID" value="CAK0820915.1"/>
    <property type="molecule type" value="Genomic_DNA"/>
</dbReference>
<dbReference type="PANTHER" id="PTHR48125">
    <property type="entry name" value="LP07818P1"/>
    <property type="match status" value="1"/>
</dbReference>
<evidence type="ECO:0000313" key="3">
    <source>
        <dbReference type="EMBL" id="CAK0820915.1"/>
    </source>
</evidence>
<name>A0ABN9RRA9_9DINO</name>